<proteinExistence type="predicted"/>
<accession>A0A0E2D6P2</accession>
<evidence type="ECO:0000313" key="1">
    <source>
        <dbReference type="EMBL" id="EKR55190.1"/>
    </source>
</evidence>
<reference evidence="1 2" key="1">
    <citation type="submission" date="2012-10" db="EMBL/GenBank/DDBJ databases">
        <authorList>
            <person name="Harkins D.M."/>
            <person name="Durkin A.S."/>
            <person name="Brinkac L.M."/>
            <person name="Haft D.H."/>
            <person name="Selengut J.D."/>
            <person name="Sanka R."/>
            <person name="DePew J."/>
            <person name="Purushe J."/>
            <person name="Chanthongthip A."/>
            <person name="Lattana O."/>
            <person name="Phetsouvanh R."/>
            <person name="Newton P.N."/>
            <person name="Vinetz J.M."/>
            <person name="Sutton G.G."/>
            <person name="Nierman W.C."/>
            <person name="Fouts D.E."/>
        </authorList>
    </citation>
    <scope>NUCLEOTIDE SEQUENCE [LARGE SCALE GENOMIC DNA]</scope>
    <source>
        <strain evidence="1 2">UI 12758</strain>
    </source>
</reference>
<gene>
    <name evidence="1" type="ORF">LEP1GSC105_0044</name>
</gene>
<comment type="caution">
    <text evidence="1">The sequence shown here is derived from an EMBL/GenBank/DDBJ whole genome shotgun (WGS) entry which is preliminary data.</text>
</comment>
<sequence length="128" mass="14155">MPAFLGPFSSEEIFSEKEEKNLKASQVELDFSSPLGSYNLGEILPLGTIVNKVIIKVDVSFNDLPILTIGNTVSPDIWLDTSGLDLSMEGIYMVECYDSVNSTTQGKAYWNPKGCTKGRLKVYFITSF</sequence>
<dbReference type="EMBL" id="AHNR02000033">
    <property type="protein sequence ID" value="EKR55190.1"/>
    <property type="molecule type" value="Genomic_DNA"/>
</dbReference>
<dbReference type="RefSeq" id="WP_001110716.1">
    <property type="nucleotide sequence ID" value="NZ_AHNR02000033.1"/>
</dbReference>
<protein>
    <submittedName>
        <fullName evidence="1">Uncharacterized protein</fullName>
    </submittedName>
</protein>
<organism evidence="1 2">
    <name type="scientific">Leptospira interrogans str. UI 12758</name>
    <dbReference type="NCBI Taxonomy" id="1049938"/>
    <lineage>
        <taxon>Bacteria</taxon>
        <taxon>Pseudomonadati</taxon>
        <taxon>Spirochaetota</taxon>
        <taxon>Spirochaetia</taxon>
        <taxon>Leptospirales</taxon>
        <taxon>Leptospiraceae</taxon>
        <taxon>Leptospira</taxon>
    </lineage>
</organism>
<dbReference type="Proteomes" id="UP000001340">
    <property type="component" value="Unassembled WGS sequence"/>
</dbReference>
<evidence type="ECO:0000313" key="2">
    <source>
        <dbReference type="Proteomes" id="UP000001340"/>
    </source>
</evidence>
<name>A0A0E2D6P2_LEPIR</name>
<dbReference type="AlphaFoldDB" id="A0A0E2D6P2"/>